<organism evidence="1 2">
    <name type="scientific">Thraustotheca clavata</name>
    <dbReference type="NCBI Taxonomy" id="74557"/>
    <lineage>
        <taxon>Eukaryota</taxon>
        <taxon>Sar</taxon>
        <taxon>Stramenopiles</taxon>
        <taxon>Oomycota</taxon>
        <taxon>Saprolegniomycetes</taxon>
        <taxon>Saprolegniales</taxon>
        <taxon>Achlyaceae</taxon>
        <taxon>Thraustotheca</taxon>
    </lineage>
</organism>
<keyword evidence="2" id="KW-1185">Reference proteome</keyword>
<accession>A0A1V9ZPG5</accession>
<dbReference type="EMBL" id="JNBS01001780">
    <property type="protein sequence ID" value="OQR99831.1"/>
    <property type="molecule type" value="Genomic_DNA"/>
</dbReference>
<name>A0A1V9ZPG5_9STRA</name>
<dbReference type="PANTHER" id="PTHR15827">
    <property type="entry name" value="CYCLIN-DEPENDENT KINASE 2-INTERACTING PROTEIN"/>
    <property type="match status" value="1"/>
</dbReference>
<comment type="caution">
    <text evidence="1">The sequence shown here is derived from an EMBL/GenBank/DDBJ whole genome shotgun (WGS) entry which is preliminary data.</text>
</comment>
<evidence type="ECO:0000313" key="2">
    <source>
        <dbReference type="Proteomes" id="UP000243217"/>
    </source>
</evidence>
<reference evidence="1 2" key="1">
    <citation type="journal article" date="2014" name="Genome Biol. Evol.">
        <title>The secreted proteins of Achlya hypogyna and Thraustotheca clavata identify the ancestral oomycete secretome and reveal gene acquisitions by horizontal gene transfer.</title>
        <authorList>
            <person name="Misner I."/>
            <person name="Blouin N."/>
            <person name="Leonard G."/>
            <person name="Richards T.A."/>
            <person name="Lane C.E."/>
        </authorList>
    </citation>
    <scope>NUCLEOTIDE SEQUENCE [LARGE SCALE GENOMIC DNA]</scope>
    <source>
        <strain evidence="1 2">ATCC 34112</strain>
    </source>
</reference>
<sequence length="197" mass="22652">MLKRQTDLTSIKDHQEEWEKAVKEGISCLTQIANALQKGTFADGQSWGVLMDASALHDELRNKLEREAHHSQHRLVSLIDRLALLVAQMRHSCFYEALPIPEATWMKSEATTMISKYQYESYLQEIVAMYEQELFSKTLIAQDILDCPDYDTATMYIASWQMQPYVDKARQIEILKLLCIDANPKKLSASSTHKLVK</sequence>
<dbReference type="Proteomes" id="UP000243217">
    <property type="component" value="Unassembled WGS sequence"/>
</dbReference>
<gene>
    <name evidence="1" type="ORF">THRCLA_06373</name>
</gene>
<evidence type="ECO:0000313" key="1">
    <source>
        <dbReference type="EMBL" id="OQR99831.1"/>
    </source>
</evidence>
<dbReference type="AlphaFoldDB" id="A0A1V9ZPG5"/>
<dbReference type="OrthoDB" id="17066at2759"/>
<dbReference type="PANTHER" id="PTHR15827:SF2">
    <property type="entry name" value="CYCLIN-DEPENDENT KINASE 2-INTERACTING PROTEIN"/>
    <property type="match status" value="1"/>
</dbReference>
<proteinExistence type="predicted"/>
<protein>
    <submittedName>
        <fullName evidence="1">Uncharacterized protein</fullName>
    </submittedName>
</protein>